<dbReference type="InterPro" id="IPR036514">
    <property type="entry name" value="SGNH_hydro_sf"/>
</dbReference>
<feature type="domain" description="Sialate O-acetylesterase" evidence="2">
    <location>
        <begin position="6"/>
        <end position="192"/>
    </location>
</feature>
<dbReference type="Gene3D" id="3.40.50.1110">
    <property type="entry name" value="SGNH hydrolase"/>
    <property type="match status" value="1"/>
</dbReference>
<reference evidence="3 4" key="1">
    <citation type="submission" date="2024-01" db="EMBL/GenBank/DDBJ databases">
        <authorList>
            <person name="Waweru B."/>
        </authorList>
    </citation>
    <scope>NUCLEOTIDE SEQUENCE [LARGE SCALE GENOMIC DNA]</scope>
</reference>
<dbReference type="PANTHER" id="PTHR31988">
    <property type="entry name" value="ESTERASE, PUTATIVE (DUF303)-RELATED"/>
    <property type="match status" value="1"/>
</dbReference>
<dbReference type="EMBL" id="CAWUPB010001173">
    <property type="protein sequence ID" value="CAK7349021.1"/>
    <property type="molecule type" value="Genomic_DNA"/>
</dbReference>
<gene>
    <name evidence="3" type="ORF">DCAF_LOCUS21730</name>
</gene>
<proteinExistence type="predicted"/>
<protein>
    <recommendedName>
        <fullName evidence="2">Sialate O-acetylesterase domain-containing protein</fullName>
    </recommendedName>
</protein>
<evidence type="ECO:0000313" key="3">
    <source>
        <dbReference type="EMBL" id="CAK7349021.1"/>
    </source>
</evidence>
<name>A0AAV1SF86_9ROSI</name>
<dbReference type="Pfam" id="PF03629">
    <property type="entry name" value="SASA"/>
    <property type="match status" value="1"/>
</dbReference>
<dbReference type="InterPro" id="IPR005181">
    <property type="entry name" value="SASA"/>
</dbReference>
<dbReference type="GO" id="GO:0016787">
    <property type="term" value="F:hydrolase activity"/>
    <property type="evidence" value="ECO:0007669"/>
    <property type="project" value="UniProtKB-KW"/>
</dbReference>
<dbReference type="SUPFAM" id="SSF52266">
    <property type="entry name" value="SGNH hydrolase"/>
    <property type="match status" value="1"/>
</dbReference>
<comment type="caution">
    <text evidence="3">The sequence shown here is derived from an EMBL/GenBank/DDBJ whole genome shotgun (WGS) entry which is preliminary data.</text>
</comment>
<dbReference type="AlphaFoldDB" id="A0AAV1SF86"/>
<keyword evidence="1" id="KW-0378">Hydrolase</keyword>
<dbReference type="PANTHER" id="PTHR31988:SF15">
    <property type="entry name" value="ESTERASE, PUTATIVE (DUF303)-RELATED"/>
    <property type="match status" value="1"/>
</dbReference>
<keyword evidence="4" id="KW-1185">Reference proteome</keyword>
<dbReference type="Proteomes" id="UP001314170">
    <property type="component" value="Unassembled WGS sequence"/>
</dbReference>
<accession>A0AAV1SF86</accession>
<dbReference type="InterPro" id="IPR052940">
    <property type="entry name" value="Carb_Esterase_6"/>
</dbReference>
<sequence length="193" mass="21070">MGRSSTPEVRPNPKVLALTPEQGWKEAGEPLHAGIDTDGPWGVGPGIAFAHEILANGSGSGLIGLVPCARSNSHTVNWESGTYFYKEMVIRAKESLQERGRIRALLRFKNSIEKFFADLRDHLNMPSLLIIQMALASGEGKFTEDIRNNQLAISLPNVKLVDAKGLNLKKDKLGLTADSQVQPGKKLAHFFLA</sequence>
<organism evidence="3 4">
    <name type="scientific">Dovyalis caffra</name>
    <dbReference type="NCBI Taxonomy" id="77055"/>
    <lineage>
        <taxon>Eukaryota</taxon>
        <taxon>Viridiplantae</taxon>
        <taxon>Streptophyta</taxon>
        <taxon>Embryophyta</taxon>
        <taxon>Tracheophyta</taxon>
        <taxon>Spermatophyta</taxon>
        <taxon>Magnoliopsida</taxon>
        <taxon>eudicotyledons</taxon>
        <taxon>Gunneridae</taxon>
        <taxon>Pentapetalae</taxon>
        <taxon>rosids</taxon>
        <taxon>fabids</taxon>
        <taxon>Malpighiales</taxon>
        <taxon>Salicaceae</taxon>
        <taxon>Flacourtieae</taxon>
        <taxon>Dovyalis</taxon>
    </lineage>
</organism>
<evidence type="ECO:0000259" key="2">
    <source>
        <dbReference type="Pfam" id="PF03629"/>
    </source>
</evidence>
<evidence type="ECO:0000313" key="4">
    <source>
        <dbReference type="Proteomes" id="UP001314170"/>
    </source>
</evidence>
<evidence type="ECO:0000256" key="1">
    <source>
        <dbReference type="ARBA" id="ARBA00022801"/>
    </source>
</evidence>